<evidence type="ECO:0000313" key="1">
    <source>
        <dbReference type="EMBL" id="PWN47956.1"/>
    </source>
</evidence>
<name>A0ACD0NQ79_9BASI</name>
<proteinExistence type="predicted"/>
<protein>
    <submittedName>
        <fullName evidence="1">Uncharacterized protein</fullName>
    </submittedName>
</protein>
<reference evidence="1 2" key="1">
    <citation type="journal article" date="2018" name="Mol. Biol. Evol.">
        <title>Broad Genomic Sampling Reveals a Smut Pathogenic Ancestry of the Fungal Clade Ustilaginomycotina.</title>
        <authorList>
            <person name="Kijpornyongpan T."/>
            <person name="Mondo S.J."/>
            <person name="Barry K."/>
            <person name="Sandor L."/>
            <person name="Lee J."/>
            <person name="Lipzen A."/>
            <person name="Pangilinan J."/>
            <person name="LaButti K."/>
            <person name="Hainaut M."/>
            <person name="Henrissat B."/>
            <person name="Grigoriev I.V."/>
            <person name="Spatafora J.W."/>
            <person name="Aime M.C."/>
        </authorList>
    </citation>
    <scope>NUCLEOTIDE SEQUENCE [LARGE SCALE GENOMIC DNA]</scope>
    <source>
        <strain evidence="1 2">SA 807</strain>
    </source>
</reference>
<dbReference type="EMBL" id="KZ820298">
    <property type="protein sequence ID" value="PWN47956.1"/>
    <property type="molecule type" value="Genomic_DNA"/>
</dbReference>
<sequence>MFASNLGPLSFLVTLMVNYVFALECLPNRGKSLKADCLHALEAIKVDAFYNSGTFFTRGDCTIYSESSDSDSAILEGRFIKNTAEEIIRRCASSQGGDYVSGHADSFVRVIPKGSLFADSAFLVGDWGETIGGLGKKYHKAPKPPGSGKGESHGSVNHFQERTDQSLPKRKRDVSDPKDLGVRTRSRQIRRRSKGKRDLVEEFGKARVDSIRERSSSASPASKPPNGTSDRGRPKNPSSSVLIRDWVDGDGRRTTSMRRRTSGRSQEKRMLVEDFGAFIHTSPSGSSVPGKTQSGQKKALDTKPKGGKKHRQVASVFLIGDWGDWGGWKRRDLPKEFIPRNLEEGSRKGRSSSGSSVLRRSQSGQMIELGKRSSTKNKYLKGGWGNPFGGKSTPGRRRNHPKDFLPRDLDKGSRKGRPGI</sequence>
<accession>A0ACD0NQ79</accession>
<gene>
    <name evidence="1" type="ORF">IE53DRAFT_221017</name>
</gene>
<evidence type="ECO:0000313" key="2">
    <source>
        <dbReference type="Proteomes" id="UP000245626"/>
    </source>
</evidence>
<dbReference type="Proteomes" id="UP000245626">
    <property type="component" value="Unassembled WGS sequence"/>
</dbReference>
<keyword evidence="2" id="KW-1185">Reference proteome</keyword>
<organism evidence="1 2">
    <name type="scientific">Violaceomyces palustris</name>
    <dbReference type="NCBI Taxonomy" id="1673888"/>
    <lineage>
        <taxon>Eukaryota</taxon>
        <taxon>Fungi</taxon>
        <taxon>Dikarya</taxon>
        <taxon>Basidiomycota</taxon>
        <taxon>Ustilaginomycotina</taxon>
        <taxon>Ustilaginomycetes</taxon>
        <taxon>Violaceomycetales</taxon>
        <taxon>Violaceomycetaceae</taxon>
        <taxon>Violaceomyces</taxon>
    </lineage>
</organism>